<gene>
    <name evidence="2" type="ORF">AAHA92_18304</name>
</gene>
<feature type="signal peptide" evidence="1">
    <location>
        <begin position="1"/>
        <end position="15"/>
    </location>
</feature>
<proteinExistence type="predicted"/>
<sequence length="107" mass="12335">MAMIWFSKWWHCTNGCIKTWLQWHLCMKIDLTFVSLKANLLSPETMTKNFGWLKKISFVRSGPISSSLRYITINSISVPVKKDQGVEGLGWVERSTLLPCSTCYIFV</sequence>
<feature type="chain" id="PRO_5044809972" evidence="1">
    <location>
        <begin position="16"/>
        <end position="107"/>
    </location>
</feature>
<keyword evidence="1" id="KW-0732">Signal</keyword>
<protein>
    <submittedName>
        <fullName evidence="2">Uncharacterized protein</fullName>
    </submittedName>
</protein>
<dbReference type="AlphaFoldDB" id="A0ABD1H1P1"/>
<comment type="caution">
    <text evidence="2">The sequence shown here is derived from an EMBL/GenBank/DDBJ whole genome shotgun (WGS) entry which is preliminary data.</text>
</comment>
<keyword evidence="3" id="KW-1185">Reference proteome</keyword>
<evidence type="ECO:0000256" key="1">
    <source>
        <dbReference type="SAM" id="SignalP"/>
    </source>
</evidence>
<name>A0ABD1H1P1_SALDI</name>
<reference evidence="2 3" key="1">
    <citation type="submission" date="2024-06" db="EMBL/GenBank/DDBJ databases">
        <title>A chromosome level genome sequence of Diviner's sage (Salvia divinorum).</title>
        <authorList>
            <person name="Ford S.A."/>
            <person name="Ro D.-K."/>
            <person name="Ness R.W."/>
            <person name="Phillips M.A."/>
        </authorList>
    </citation>
    <scope>NUCLEOTIDE SEQUENCE [LARGE SCALE GENOMIC DNA]</scope>
    <source>
        <strain evidence="2">SAF-2024a</strain>
        <tissue evidence="2">Leaf</tissue>
    </source>
</reference>
<evidence type="ECO:0000313" key="3">
    <source>
        <dbReference type="Proteomes" id="UP001567538"/>
    </source>
</evidence>
<dbReference type="EMBL" id="JBEAFC010000007">
    <property type="protein sequence ID" value="KAL1550326.1"/>
    <property type="molecule type" value="Genomic_DNA"/>
</dbReference>
<accession>A0ABD1H1P1</accession>
<organism evidence="2 3">
    <name type="scientific">Salvia divinorum</name>
    <name type="common">Maria pastora</name>
    <name type="synonym">Diviner's sage</name>
    <dbReference type="NCBI Taxonomy" id="28513"/>
    <lineage>
        <taxon>Eukaryota</taxon>
        <taxon>Viridiplantae</taxon>
        <taxon>Streptophyta</taxon>
        <taxon>Embryophyta</taxon>
        <taxon>Tracheophyta</taxon>
        <taxon>Spermatophyta</taxon>
        <taxon>Magnoliopsida</taxon>
        <taxon>eudicotyledons</taxon>
        <taxon>Gunneridae</taxon>
        <taxon>Pentapetalae</taxon>
        <taxon>asterids</taxon>
        <taxon>lamiids</taxon>
        <taxon>Lamiales</taxon>
        <taxon>Lamiaceae</taxon>
        <taxon>Nepetoideae</taxon>
        <taxon>Mentheae</taxon>
        <taxon>Salviinae</taxon>
        <taxon>Salvia</taxon>
        <taxon>Salvia subgen. Calosphace</taxon>
    </lineage>
</organism>
<dbReference type="Proteomes" id="UP001567538">
    <property type="component" value="Unassembled WGS sequence"/>
</dbReference>
<evidence type="ECO:0000313" key="2">
    <source>
        <dbReference type="EMBL" id="KAL1550326.1"/>
    </source>
</evidence>